<accession>A0A811K3Z5</accession>
<dbReference type="AlphaFoldDB" id="A0A811K3Z5"/>
<proteinExistence type="predicted"/>
<dbReference type="Gene3D" id="1.10.533.10">
    <property type="entry name" value="Death Domain, Fas"/>
    <property type="match status" value="1"/>
</dbReference>
<dbReference type="InterPro" id="IPR011029">
    <property type="entry name" value="DEATH-like_dom_sf"/>
</dbReference>
<dbReference type="EMBL" id="CAJFDH010000002">
    <property type="protein sequence ID" value="CAD5210413.1"/>
    <property type="molecule type" value="Genomic_DNA"/>
</dbReference>
<keyword evidence="2" id="KW-1185">Reference proteome</keyword>
<reference evidence="1" key="1">
    <citation type="submission" date="2020-09" db="EMBL/GenBank/DDBJ databases">
        <authorList>
            <person name="Kikuchi T."/>
        </authorList>
    </citation>
    <scope>NUCLEOTIDE SEQUENCE</scope>
    <source>
        <strain evidence="1">SH1</strain>
    </source>
</reference>
<name>A0A811K3Z5_9BILA</name>
<gene>
    <name evidence="1" type="ORF">BOKJ2_LOCUS3175</name>
</gene>
<sequence length="362" mass="41127">MTDVSYEIDDELGDTLTVTVCLDEDIPVEPQPRPRNFEDDLTLFNEQIGPPTKADDVEFHVDSNAHCRHIPVQAASIIELRLNPPAIGSMRNWEYLAMLLGMSMEEIVGFRRIENPMAKLLQKFANLTLNSFIRALKDTNRIDVLILLQPLINSIDTNKLALAAGADSGQFDNADTSSYNELAGPSLFPQTIPRPVLEQKAFKIPENYIFVTHHEAQDKSPESKHIRKYFRSFMANLKDIGNKNGTQILDIEDCLDIPNLYTTMMEIFSKARLILLYVSSSYFQDVHQPRSVAPPNQKTKLKKYVEELIGTESAESGNSRFMVVLTNPEDEKYRPVGWARNTIYYEFPANWNQICSKCFGGK</sequence>
<organism evidence="1 2">
    <name type="scientific">Bursaphelenchus okinawaensis</name>
    <dbReference type="NCBI Taxonomy" id="465554"/>
    <lineage>
        <taxon>Eukaryota</taxon>
        <taxon>Metazoa</taxon>
        <taxon>Ecdysozoa</taxon>
        <taxon>Nematoda</taxon>
        <taxon>Chromadorea</taxon>
        <taxon>Rhabditida</taxon>
        <taxon>Tylenchina</taxon>
        <taxon>Tylenchomorpha</taxon>
        <taxon>Aphelenchoidea</taxon>
        <taxon>Aphelenchoididae</taxon>
        <taxon>Bursaphelenchus</taxon>
    </lineage>
</organism>
<evidence type="ECO:0000313" key="2">
    <source>
        <dbReference type="Proteomes" id="UP000614601"/>
    </source>
</evidence>
<evidence type="ECO:0000313" key="1">
    <source>
        <dbReference type="EMBL" id="CAD5210413.1"/>
    </source>
</evidence>
<dbReference type="SUPFAM" id="SSF47986">
    <property type="entry name" value="DEATH domain"/>
    <property type="match status" value="1"/>
</dbReference>
<dbReference type="Proteomes" id="UP000783686">
    <property type="component" value="Unassembled WGS sequence"/>
</dbReference>
<comment type="caution">
    <text evidence="1">The sequence shown here is derived from an EMBL/GenBank/DDBJ whole genome shotgun (WGS) entry which is preliminary data.</text>
</comment>
<protein>
    <submittedName>
        <fullName evidence="1">Uncharacterized protein</fullName>
    </submittedName>
</protein>
<dbReference type="Proteomes" id="UP000614601">
    <property type="component" value="Unassembled WGS sequence"/>
</dbReference>
<dbReference type="OrthoDB" id="6021171at2759"/>
<dbReference type="EMBL" id="CAJFCW020000002">
    <property type="protein sequence ID" value="CAG9091287.1"/>
    <property type="molecule type" value="Genomic_DNA"/>
</dbReference>